<evidence type="ECO:0000313" key="1">
    <source>
        <dbReference type="EMBL" id="CAC5387099.1"/>
    </source>
</evidence>
<protein>
    <submittedName>
        <fullName evidence="1">Uncharacterized protein</fullName>
    </submittedName>
</protein>
<keyword evidence="2" id="KW-1185">Reference proteome</keyword>
<proteinExistence type="predicted"/>
<dbReference type="AlphaFoldDB" id="A0A6J8BWL1"/>
<organism evidence="1 2">
    <name type="scientific">Mytilus coruscus</name>
    <name type="common">Sea mussel</name>
    <dbReference type="NCBI Taxonomy" id="42192"/>
    <lineage>
        <taxon>Eukaryota</taxon>
        <taxon>Metazoa</taxon>
        <taxon>Spiralia</taxon>
        <taxon>Lophotrochozoa</taxon>
        <taxon>Mollusca</taxon>
        <taxon>Bivalvia</taxon>
        <taxon>Autobranchia</taxon>
        <taxon>Pteriomorphia</taxon>
        <taxon>Mytilida</taxon>
        <taxon>Mytiloidea</taxon>
        <taxon>Mytilidae</taxon>
        <taxon>Mytilinae</taxon>
        <taxon>Mytilus</taxon>
    </lineage>
</organism>
<gene>
    <name evidence="1" type="ORF">MCOR_22470</name>
</gene>
<reference evidence="1 2" key="1">
    <citation type="submission" date="2020-06" db="EMBL/GenBank/DDBJ databases">
        <authorList>
            <person name="Li R."/>
            <person name="Bekaert M."/>
        </authorList>
    </citation>
    <scope>NUCLEOTIDE SEQUENCE [LARGE SCALE GENOMIC DNA]</scope>
    <source>
        <strain evidence="2">wild</strain>
    </source>
</reference>
<dbReference type="SUPFAM" id="SSF52058">
    <property type="entry name" value="L domain-like"/>
    <property type="match status" value="1"/>
</dbReference>
<name>A0A6J8BWL1_MYTCO</name>
<dbReference type="EMBL" id="CACVKT020003965">
    <property type="protein sequence ID" value="CAC5387099.1"/>
    <property type="molecule type" value="Genomic_DNA"/>
</dbReference>
<evidence type="ECO:0000313" key="2">
    <source>
        <dbReference type="Proteomes" id="UP000507470"/>
    </source>
</evidence>
<sequence>MDPIDLFVAFLKTGLNKLSGDFRCLGDICVKDIRLANNFIIYIEKSFFFFENFKYDNCVQFIDLSFNQIYTFGIEIDTVFSNLFYNVKVFNGSNMMNQKEELRLPEEIKISVTAPRSLEVLDISFESMHIISTLFLNVKHADHLTVLNISYTTFQRCVGTMLGLDNLTTLSMVGLPCSDLSIGLLA</sequence>
<dbReference type="Proteomes" id="UP000507470">
    <property type="component" value="Unassembled WGS sequence"/>
</dbReference>
<accession>A0A6J8BWL1</accession>
<dbReference type="InterPro" id="IPR032675">
    <property type="entry name" value="LRR_dom_sf"/>
</dbReference>
<dbReference type="Gene3D" id="3.80.10.10">
    <property type="entry name" value="Ribonuclease Inhibitor"/>
    <property type="match status" value="1"/>
</dbReference>